<feature type="domain" description="Heme-copper oxidase subunit III family profile" evidence="11">
    <location>
        <begin position="26"/>
        <end position="197"/>
    </location>
</feature>
<dbReference type="PROSITE" id="PS50253">
    <property type="entry name" value="COX3"/>
    <property type="match status" value="1"/>
</dbReference>
<feature type="transmembrane region" description="Helical" evidence="10">
    <location>
        <begin position="62"/>
        <end position="82"/>
    </location>
</feature>
<feature type="transmembrane region" description="Helical" evidence="10">
    <location>
        <begin position="94"/>
        <end position="116"/>
    </location>
</feature>
<dbReference type="InterPro" id="IPR024791">
    <property type="entry name" value="Cyt_c/ubiquinol_Oxase_su3"/>
</dbReference>
<dbReference type="RefSeq" id="WP_085129877.1">
    <property type="nucleotide sequence ID" value="NZ_LQOT01000069.1"/>
</dbReference>
<protein>
    <recommendedName>
        <fullName evidence="3">Probable cytochrome c oxidase subunit 3</fullName>
    </recommendedName>
    <alternativeName>
        <fullName evidence="7">Cytochrome aa3 subunit 3</fullName>
    </alternativeName>
</protein>
<reference evidence="12 13" key="1">
    <citation type="submission" date="2016-01" db="EMBL/GenBank/DDBJ databases">
        <title>The new phylogeny of the genus Mycobacterium.</title>
        <authorList>
            <person name="Tarcisio F."/>
            <person name="Conor M."/>
            <person name="Antonella G."/>
            <person name="Elisabetta G."/>
            <person name="Giulia F.S."/>
            <person name="Sara T."/>
            <person name="Anna F."/>
            <person name="Clotilde B."/>
            <person name="Roberto B."/>
            <person name="Veronica D.S."/>
            <person name="Fabio R."/>
            <person name="Monica P."/>
            <person name="Olivier J."/>
            <person name="Enrico T."/>
            <person name="Nicola S."/>
        </authorList>
    </citation>
    <scope>NUCLEOTIDE SEQUENCE [LARGE SCALE GENOMIC DNA]</scope>
    <source>
        <strain evidence="12 13">ATCC 27353</strain>
    </source>
</reference>
<evidence type="ECO:0000256" key="3">
    <source>
        <dbReference type="ARBA" id="ARBA00022347"/>
    </source>
</evidence>
<dbReference type="InterPro" id="IPR013833">
    <property type="entry name" value="Cyt_c_oxidase_su3_a-hlx"/>
</dbReference>
<evidence type="ECO:0000259" key="11">
    <source>
        <dbReference type="PROSITE" id="PS50253"/>
    </source>
</evidence>
<keyword evidence="6 10" id="KW-0472">Membrane</keyword>
<feature type="transmembrane region" description="Helical" evidence="10">
    <location>
        <begin position="26"/>
        <end position="47"/>
    </location>
</feature>
<feature type="transmembrane region" description="Helical" evidence="10">
    <location>
        <begin position="178"/>
        <end position="196"/>
    </location>
</feature>
<dbReference type="InterPro" id="IPR035973">
    <property type="entry name" value="Cyt_c_oxidase_su3-like_sf"/>
</dbReference>
<evidence type="ECO:0000256" key="5">
    <source>
        <dbReference type="ARBA" id="ARBA00022989"/>
    </source>
</evidence>
<accession>A0A1X1T998</accession>
<comment type="catalytic activity">
    <reaction evidence="8">
        <text>4 Fe(II)-[cytochrome c] + O2 + 8 H(+)(in) = 4 Fe(III)-[cytochrome c] + 2 H2O + 4 H(+)(out)</text>
        <dbReference type="Rhea" id="RHEA:11436"/>
        <dbReference type="Rhea" id="RHEA-COMP:10350"/>
        <dbReference type="Rhea" id="RHEA-COMP:14399"/>
        <dbReference type="ChEBI" id="CHEBI:15377"/>
        <dbReference type="ChEBI" id="CHEBI:15378"/>
        <dbReference type="ChEBI" id="CHEBI:15379"/>
        <dbReference type="ChEBI" id="CHEBI:29033"/>
        <dbReference type="ChEBI" id="CHEBI:29034"/>
        <dbReference type="EC" id="7.1.1.9"/>
    </reaction>
</comment>
<evidence type="ECO:0000256" key="8">
    <source>
        <dbReference type="ARBA" id="ARBA00047816"/>
    </source>
</evidence>
<evidence type="ECO:0000256" key="7">
    <source>
        <dbReference type="ARBA" id="ARBA00031400"/>
    </source>
</evidence>
<dbReference type="GO" id="GO:0004129">
    <property type="term" value="F:cytochrome-c oxidase activity"/>
    <property type="evidence" value="ECO:0007669"/>
    <property type="project" value="UniProtKB-EC"/>
</dbReference>
<comment type="caution">
    <text evidence="12">The sequence shown here is derived from an EMBL/GenBank/DDBJ whole genome shotgun (WGS) entry which is preliminary data.</text>
</comment>
<dbReference type="GO" id="GO:0019646">
    <property type="term" value="P:aerobic electron transport chain"/>
    <property type="evidence" value="ECO:0007669"/>
    <property type="project" value="InterPro"/>
</dbReference>
<dbReference type="PANTHER" id="PTHR11403:SF6">
    <property type="entry name" value="NITRIC OXIDE REDUCTASE SUBUNIT E"/>
    <property type="match status" value="1"/>
</dbReference>
<evidence type="ECO:0000256" key="4">
    <source>
        <dbReference type="ARBA" id="ARBA00022692"/>
    </source>
</evidence>
<keyword evidence="13" id="KW-1185">Reference proteome</keyword>
<feature type="transmembrane region" description="Helical" evidence="10">
    <location>
        <begin position="136"/>
        <end position="158"/>
    </location>
</feature>
<evidence type="ECO:0000313" key="12">
    <source>
        <dbReference type="EMBL" id="ORV41100.1"/>
    </source>
</evidence>
<evidence type="ECO:0000256" key="6">
    <source>
        <dbReference type="ARBA" id="ARBA00023136"/>
    </source>
</evidence>
<evidence type="ECO:0000256" key="2">
    <source>
        <dbReference type="ARBA" id="ARBA00010581"/>
    </source>
</evidence>
<proteinExistence type="inferred from homology"/>
<dbReference type="GO" id="GO:0005886">
    <property type="term" value="C:plasma membrane"/>
    <property type="evidence" value="ECO:0007669"/>
    <property type="project" value="UniProtKB-SubCell"/>
</dbReference>
<dbReference type="Gene3D" id="1.20.120.80">
    <property type="entry name" value="Cytochrome c oxidase, subunit III, four-helix bundle"/>
    <property type="match status" value="1"/>
</dbReference>
<evidence type="ECO:0000313" key="13">
    <source>
        <dbReference type="Proteomes" id="UP000193465"/>
    </source>
</evidence>
<keyword evidence="5 10" id="KW-1133">Transmembrane helix</keyword>
<dbReference type="InterPro" id="IPR000298">
    <property type="entry name" value="Cyt_c_oxidase-like_su3"/>
</dbReference>
<keyword evidence="4 9" id="KW-0812">Transmembrane</keyword>
<dbReference type="EMBL" id="LQOT01000069">
    <property type="protein sequence ID" value="ORV41100.1"/>
    <property type="molecule type" value="Genomic_DNA"/>
</dbReference>
<evidence type="ECO:0000256" key="9">
    <source>
        <dbReference type="RuleBase" id="RU003376"/>
    </source>
</evidence>
<comment type="similarity">
    <text evidence="2 9">Belongs to the cytochrome c oxidase subunit 3 family.</text>
</comment>
<organism evidence="12 13">
    <name type="scientific">Mycolicibacter engbaekii</name>
    <dbReference type="NCBI Taxonomy" id="188915"/>
    <lineage>
        <taxon>Bacteria</taxon>
        <taxon>Bacillati</taxon>
        <taxon>Actinomycetota</taxon>
        <taxon>Actinomycetes</taxon>
        <taxon>Mycobacteriales</taxon>
        <taxon>Mycobacteriaceae</taxon>
        <taxon>Mycolicibacter</taxon>
    </lineage>
</organism>
<dbReference type="STRING" id="188915.AWC02_16850"/>
<dbReference type="SUPFAM" id="SSF81452">
    <property type="entry name" value="Cytochrome c oxidase subunit III-like"/>
    <property type="match status" value="1"/>
</dbReference>
<dbReference type="Pfam" id="PF00510">
    <property type="entry name" value="COX3"/>
    <property type="match status" value="1"/>
</dbReference>
<dbReference type="PANTHER" id="PTHR11403">
    <property type="entry name" value="CYTOCHROME C OXIDASE SUBUNIT III"/>
    <property type="match status" value="1"/>
</dbReference>
<evidence type="ECO:0000256" key="10">
    <source>
        <dbReference type="SAM" id="Phobius"/>
    </source>
</evidence>
<comment type="subcellular location">
    <subcellularLocation>
        <location evidence="9">Cell membrane</location>
        <topology evidence="9">Multi-pass membrane protein</topology>
    </subcellularLocation>
    <subcellularLocation>
        <location evidence="1">Membrane</location>
        <topology evidence="1">Multi-pass membrane protein</topology>
    </subcellularLocation>
</comment>
<evidence type="ECO:0000256" key="1">
    <source>
        <dbReference type="ARBA" id="ARBA00004141"/>
    </source>
</evidence>
<gene>
    <name evidence="12" type="ORF">AWC02_16850</name>
</gene>
<dbReference type="AlphaFoldDB" id="A0A1X1T998"/>
<sequence length="197" mass="22062">MTDQQTPARTVPKSTSATHLPGDGHMWFMVLGDLIIFGGYFIAYLIFRSRAPEQFLADQQHLNITIGVVNTIVLITSSWLVAQSVQSARTGDRARALGLIRGGALCGVLFAVLKIYEWSSEIQAGYTNSSTFFSFYYVLTGVHLFHVGIGLLILGVAYRDLRNPRRARVGMVEQAATYWHMVDLLWVVIFALLYVMR</sequence>
<name>A0A1X1T998_9MYCO</name>
<dbReference type="Proteomes" id="UP000193465">
    <property type="component" value="Unassembled WGS sequence"/>
</dbReference>